<protein>
    <recommendedName>
        <fullName evidence="4">Tricarboxylate transport membrane protein TctA</fullName>
    </recommendedName>
</protein>
<keyword evidence="1" id="KW-1133">Transmembrane helix</keyword>
<dbReference type="EMBL" id="RBPV01000473">
    <property type="protein sequence ID" value="RMO50049.1"/>
    <property type="molecule type" value="Genomic_DNA"/>
</dbReference>
<dbReference type="Proteomes" id="UP000275613">
    <property type="component" value="Unassembled WGS sequence"/>
</dbReference>
<name>A0A3M3VYC4_PSEA0</name>
<accession>A0A3M3VYC4</accession>
<sequence>MEQNLRRALSISNGELGILWASPITLGVWVVTVFMLLFPLIRIWRKRAKQQAAATHG</sequence>
<evidence type="ECO:0008006" key="4">
    <source>
        <dbReference type="Google" id="ProtNLM"/>
    </source>
</evidence>
<keyword evidence="1" id="KW-0812">Transmembrane</keyword>
<proteinExistence type="predicted"/>
<keyword evidence="1" id="KW-0472">Membrane</keyword>
<feature type="transmembrane region" description="Helical" evidence="1">
    <location>
        <begin position="20"/>
        <end position="41"/>
    </location>
</feature>
<comment type="caution">
    <text evidence="2">The sequence shown here is derived from an EMBL/GenBank/DDBJ whole genome shotgun (WGS) entry which is preliminary data.</text>
</comment>
<evidence type="ECO:0000313" key="3">
    <source>
        <dbReference type="Proteomes" id="UP000275613"/>
    </source>
</evidence>
<reference evidence="2 3" key="1">
    <citation type="submission" date="2018-08" db="EMBL/GenBank/DDBJ databases">
        <title>Recombination of ecologically and evolutionarily significant loci maintains genetic cohesion in the Pseudomonas syringae species complex.</title>
        <authorList>
            <person name="Dillon M."/>
            <person name="Thakur S."/>
            <person name="Almeida R.N.D."/>
            <person name="Weir B.S."/>
            <person name="Guttman D.S."/>
        </authorList>
    </citation>
    <scope>NUCLEOTIDE SEQUENCE [LARGE SCALE GENOMIC DNA]</scope>
    <source>
        <strain evidence="2 3">ICMP 4316</strain>
    </source>
</reference>
<evidence type="ECO:0000313" key="2">
    <source>
        <dbReference type="EMBL" id="RMO50049.1"/>
    </source>
</evidence>
<gene>
    <name evidence="2" type="ORF">ALQ39_03472</name>
</gene>
<evidence type="ECO:0000256" key="1">
    <source>
        <dbReference type="SAM" id="Phobius"/>
    </source>
</evidence>
<organism evidence="2 3">
    <name type="scientific">Pseudomonas amygdali pv. eriobotryae</name>
    <dbReference type="NCBI Taxonomy" id="129137"/>
    <lineage>
        <taxon>Bacteria</taxon>
        <taxon>Pseudomonadati</taxon>
        <taxon>Pseudomonadota</taxon>
        <taxon>Gammaproteobacteria</taxon>
        <taxon>Pseudomonadales</taxon>
        <taxon>Pseudomonadaceae</taxon>
        <taxon>Pseudomonas</taxon>
        <taxon>Pseudomonas amygdali</taxon>
    </lineage>
</organism>
<dbReference type="AlphaFoldDB" id="A0A3M3VYC4"/>